<gene>
    <name evidence="1" type="ORF">L3Q82_011170</name>
</gene>
<evidence type="ECO:0000313" key="2">
    <source>
        <dbReference type="Proteomes" id="UP000831701"/>
    </source>
</evidence>
<dbReference type="EMBL" id="CM041543">
    <property type="protein sequence ID" value="KAI3364373.1"/>
    <property type="molecule type" value="Genomic_DNA"/>
</dbReference>
<evidence type="ECO:0000313" key="1">
    <source>
        <dbReference type="EMBL" id="KAI3364373.1"/>
    </source>
</evidence>
<organism evidence="1 2">
    <name type="scientific">Scortum barcoo</name>
    <name type="common">barcoo grunter</name>
    <dbReference type="NCBI Taxonomy" id="214431"/>
    <lineage>
        <taxon>Eukaryota</taxon>
        <taxon>Metazoa</taxon>
        <taxon>Chordata</taxon>
        <taxon>Craniata</taxon>
        <taxon>Vertebrata</taxon>
        <taxon>Euteleostomi</taxon>
        <taxon>Actinopterygii</taxon>
        <taxon>Neopterygii</taxon>
        <taxon>Teleostei</taxon>
        <taxon>Neoteleostei</taxon>
        <taxon>Acanthomorphata</taxon>
        <taxon>Eupercaria</taxon>
        <taxon>Centrarchiformes</taxon>
        <taxon>Terapontoidei</taxon>
        <taxon>Terapontidae</taxon>
        <taxon>Scortum</taxon>
    </lineage>
</organism>
<keyword evidence="2" id="KW-1185">Reference proteome</keyword>
<name>A0ACB8WC74_9TELE</name>
<proteinExistence type="predicted"/>
<sequence>MAEETLTEGEDENILYDLLVITEWPPETDTQLRGNKEHDTSLITKAVTGPFRLILHYLWYSPSSSSLPLGLVRLANKQINWQLVLASNGKLLAVVQDQCVEIRSVRDDFGSVIGKCQVPKDPNPQWRRVAWSHDCTLLAYADSTGTVRLFDLMGSELFVIPPVVSFPGDFSCAVAGLIFLEYTASAQWSAELLVITYGGGLKSYLVSVGTNQNFQENHSFSFSAHYSHGITSAIYHPGHRLLLVGGCESGDNTTSKASCCGITAWRALSGSPHYKQVTSYEDDVNPNQKRGFFRIPSFRFFSRQGDEKDGVFRMSLSPDGTLLAVIHFSGRLSLWDVPSLKQRATWSQDQQQINSVSPPSLLSAFPPFLFGPSVLRPSPQPGFEEINPEWKTSLERRKKIKDKEQYYPLVDVSWWSDNVLILARCSGSLTVSSVRTLRNLLGKSCEWFEPSPRLTAAHDGGFLSLECEVKLAQKRGRLESNLSGGASEDEEGDDGGDSDSDDESSASQSSLLWLRQAGPVLCDGDGALRPMQRKRPRTVIKSYRLVSLRSTTPEELYQRKIDNEEYGEALSLAQAYNLDSDLVYQRQWRKSTVSIASIQDYLSKICKRSWVLHECVERVPENVDAAKELLQYGLKGTDLEALIAIGNREDGGRFIMPGDVDLDDLPYEDMLSDDAELEMKKERENRKRRELLARVDFSRLTLEQKELCRSRLKLLSYLDRLATYEEILGGPHAAEQKYDAEFFKKFRSQNIVLSARNYARESNVQALDILFTYHGAELLQHRLAILYNFPETTSPHEYTILLPEACLDDRGELVLIPWDEQRHREMDWCETEECRALLDQNLFDDDSFLLRGGSGAAEVPHRHALHRAADRLVPKQSQRHRLLLQTALSLAFLCVHQVDCALSLVRLGKEREIPGLELLCDDMVTMETLVYETSCDLSLTLKDFQQLSNIDKLRLLMNNGISLYHQSSTERYVKDAFQWMVPFLHRCEGQEEGAAKSLLREYLVSLAQRDLTLPLLIFQHSKPDCQQKIIGDPDQLMAVALECIYSCERDDQLSLCYDILECLPQRGYGPDTDITASLHDQVDKLEKHLSVAEVLEKHGLQKPISYVKNSQNSEEEAHQLMVKLCRHTGRKNPPVSETVWRGLLQDLLDMQHNVYTCLKPETCHQVFVESLLCSSRVENVRLAGQLMHCSKVSQDVPVSLSFRGKGYALKVAYDNSVELVLAAAREYFNSSTTLTDPCMGLARACLQLITDCPPAIQDELDLISALGQLEDFSVSILPLQVRLRSDRLSLIEECIAQCPTAYKQSTTLLNLASLLRVAGDDKETRKGQVLTLLAEQALQCLDFKASYIHCQDLMAAGYSPAWEVCSLLGQCEGYGDLEARQELLAYSLTHCPPDNIHGLLAASSDLQTQVLYQTVNYQMEPVITKSGREADETDSVKASAPSAGSPVGRAGHLLHRTTAKTMKVLTTTGLTTKAVLTAVSDHRWWKESINFLRPLHGHGTGATSQEGACENSNLERQGCSPFYQELIDDPYVDLSQDVYLTYRDVPQENFAEVLLRTGKLAEAKTEGKTLFPATEVLLQLLANDAFPRDMMLALSYLLALPQVLDANRCFEKQCHSALSLQLAAYYYSLQIYSLLTPCFKNKNHTLYQVSMEYLEAADPKELIRLVTQHVSAYSDWPEELQKLISQLHVYNERLTDFTQAQVLQGLGRGVDIQRFSSDSDYKKETILGLTETLDDGVYRIALSLAKRYSVPLWEVYMTHLEFLFTDSGLSTKDIESRSESLSLFDTLKCNPQAFYSHMTKYVLPTVEGGDMDRLLYYYTLLDAAGCEPYVNTAIKPDSHVKLLKKLRAVASGLNYRKLTDESLDPLATLRPVLTSQNVLSISKLANRLPVPGGGGATVSPSAVHAVWLQKLFWSGDPQLLKRPPQSDQDYLHAYDTCAKYLDRLAPPDAIHFLDSITFSPDAAERLSIQARSEVIKRATKALRQLGEKSKKRGGDGSGEKEGTDPAGITFDEALAHLQQSQAHLDTLSHAFILSLKDSQECYSQLYDLSRSERSKVHELAVTMATDGQPLERIGELLRVAVGPLDLSVKTVLQDAMERVVAALSGDPDALTNYPQPLGVLEAMVTAVHNNVQNGDSAVTSDDLLAWLHPFCGDASVPVRPRIDVLQILESNFSLRDSDVRLLLLYRTQAVLKDREVQIEDVENEEKRYALFLELLEAAQKWEDFQLLMLLLQAWPPMMKEEVAESERNPWVVLTSALLTRCQGSEVKLDVGQQVVTMVRSLYNTKHKLPVQCIRRISTLLLQNQLNLQQPALKLMAESGDEQLLQLTLDQINSMTAETASFCDAELLSLLLDAGLLVGCVSSALYPLLSSHMLSHQREGGWDVEKAAAELLAAGHGPEAGSLLLANRGTHQAQFTFNSALAVLRKWL</sequence>
<reference evidence="1" key="1">
    <citation type="submission" date="2022-04" db="EMBL/GenBank/DDBJ databases">
        <title>Jade perch genome.</title>
        <authorList>
            <person name="Chao B."/>
        </authorList>
    </citation>
    <scope>NUCLEOTIDE SEQUENCE</scope>
    <source>
        <strain evidence="1">CB-2022</strain>
    </source>
</reference>
<dbReference type="Proteomes" id="UP000831701">
    <property type="component" value="Chromosome 13"/>
</dbReference>
<protein>
    <submittedName>
        <fullName evidence="1">Uncharacterized protein</fullName>
    </submittedName>
</protein>
<accession>A0ACB8WC74</accession>
<comment type="caution">
    <text evidence="1">The sequence shown here is derived from an EMBL/GenBank/DDBJ whole genome shotgun (WGS) entry which is preliminary data.</text>
</comment>